<dbReference type="Proteomes" id="UP001596414">
    <property type="component" value="Unassembled WGS sequence"/>
</dbReference>
<comment type="caution">
    <text evidence="1">The sequence shown here is derived from an EMBL/GenBank/DDBJ whole genome shotgun (WGS) entry which is preliminary data.</text>
</comment>
<sequence length="68" mass="7677">MFISNVALDYEAGETGTVLWSEQNDESDPTAGISGETIQVDIAFPDVVEVWWRREDQVTVIGKTTRFR</sequence>
<dbReference type="RefSeq" id="WP_267638210.1">
    <property type="nucleotide sequence ID" value="NZ_JAODIY010000013.1"/>
</dbReference>
<organism evidence="1 2">
    <name type="scientific">Halovenus rubra</name>
    <dbReference type="NCBI Taxonomy" id="869890"/>
    <lineage>
        <taxon>Archaea</taxon>
        <taxon>Methanobacteriati</taxon>
        <taxon>Methanobacteriota</taxon>
        <taxon>Stenosarchaea group</taxon>
        <taxon>Halobacteria</taxon>
        <taxon>Halobacteriales</taxon>
        <taxon>Haloarculaceae</taxon>
        <taxon>Halovenus</taxon>
    </lineage>
</organism>
<evidence type="ECO:0000313" key="1">
    <source>
        <dbReference type="EMBL" id="MFC7125021.1"/>
    </source>
</evidence>
<dbReference type="EMBL" id="JBHSZQ010000002">
    <property type="protein sequence ID" value="MFC7125021.1"/>
    <property type="molecule type" value="Genomic_DNA"/>
</dbReference>
<name>A0ABD5X1B4_9EURY</name>
<gene>
    <name evidence="1" type="ORF">ACFQJ7_03060</name>
</gene>
<dbReference type="AlphaFoldDB" id="A0ABD5X1B4"/>
<protein>
    <submittedName>
        <fullName evidence="1">Uncharacterized protein</fullName>
    </submittedName>
</protein>
<reference evidence="1 2" key="1">
    <citation type="journal article" date="2014" name="Int. J. Syst. Evol. Microbiol.">
        <title>Complete genome sequence of Corynebacterium casei LMG S-19264T (=DSM 44701T), isolated from a smear-ripened cheese.</title>
        <authorList>
            <consortium name="US DOE Joint Genome Institute (JGI-PGF)"/>
            <person name="Walter F."/>
            <person name="Albersmeier A."/>
            <person name="Kalinowski J."/>
            <person name="Ruckert C."/>
        </authorList>
    </citation>
    <scope>NUCLEOTIDE SEQUENCE [LARGE SCALE GENOMIC DNA]</scope>
    <source>
        <strain evidence="1 2">CGMCC 4.7215</strain>
    </source>
</reference>
<proteinExistence type="predicted"/>
<evidence type="ECO:0000313" key="2">
    <source>
        <dbReference type="Proteomes" id="UP001596414"/>
    </source>
</evidence>
<accession>A0ABD5X1B4</accession>